<accession>A0ABX7MSL7</accession>
<name>A0ABX7MSL7_9GAMM</name>
<reference evidence="1 2" key="1">
    <citation type="submission" date="2021-03" db="EMBL/GenBank/DDBJ databases">
        <title>Genome sequencing of Marinobacter sp. LPB0319.</title>
        <authorList>
            <person name="Kim J."/>
        </authorList>
    </citation>
    <scope>NUCLEOTIDE SEQUENCE [LARGE SCALE GENOMIC DNA]</scope>
    <source>
        <strain evidence="1 2">LPB0319</strain>
    </source>
</reference>
<dbReference type="Proteomes" id="UP000663555">
    <property type="component" value="Chromosome"/>
</dbReference>
<proteinExistence type="predicted"/>
<dbReference type="RefSeq" id="WP_206644392.1">
    <property type="nucleotide sequence ID" value="NZ_CP071247.1"/>
</dbReference>
<sequence length="109" mass="12171">MPIANCIVKRDLKIAVDNIVQLWAQASGVDAKEMTINFTRVDEQFGRQYSVMATLYLPSAWSREQVVSLERGLALALSDGLRQPVDQVHVVTLIVASGHVVEHGEVQRW</sequence>
<gene>
    <name evidence="1" type="ORF">LPB19_01820</name>
</gene>
<organism evidence="1 2">
    <name type="scientific">Marinobacter salinisoli</name>
    <dbReference type="NCBI Taxonomy" id="2769486"/>
    <lineage>
        <taxon>Bacteria</taxon>
        <taxon>Pseudomonadati</taxon>
        <taxon>Pseudomonadota</taxon>
        <taxon>Gammaproteobacteria</taxon>
        <taxon>Pseudomonadales</taxon>
        <taxon>Marinobacteraceae</taxon>
        <taxon>Marinobacter</taxon>
    </lineage>
</organism>
<evidence type="ECO:0000313" key="1">
    <source>
        <dbReference type="EMBL" id="QSP95183.1"/>
    </source>
</evidence>
<evidence type="ECO:0000313" key="2">
    <source>
        <dbReference type="Proteomes" id="UP000663555"/>
    </source>
</evidence>
<protein>
    <submittedName>
        <fullName evidence="1">Uncharacterized protein</fullName>
    </submittedName>
</protein>
<dbReference type="EMBL" id="CP071247">
    <property type="protein sequence ID" value="QSP95183.1"/>
    <property type="molecule type" value="Genomic_DNA"/>
</dbReference>
<keyword evidence="2" id="KW-1185">Reference proteome</keyword>